<feature type="region of interest" description="Disordered" evidence="1">
    <location>
        <begin position="81"/>
        <end position="121"/>
    </location>
</feature>
<protein>
    <submittedName>
        <fullName evidence="2">Uncharacterized protein</fullName>
    </submittedName>
</protein>
<feature type="compositionally biased region" description="Polar residues" evidence="1">
    <location>
        <begin position="98"/>
        <end position="109"/>
    </location>
</feature>
<dbReference type="OrthoDB" id="2253354at2759"/>
<reference evidence="2 3" key="1">
    <citation type="submission" date="2017-10" db="EMBL/GenBank/DDBJ databases">
        <title>Development of genomic resources for the powdery mildew, Erysiphe pulchra.</title>
        <authorList>
            <person name="Wadl P.A."/>
            <person name="Mack B.M."/>
            <person name="Moore G."/>
            <person name="Beltz S.B."/>
        </authorList>
    </citation>
    <scope>NUCLEOTIDE SEQUENCE [LARGE SCALE GENOMIC DNA]</scope>
    <source>
        <strain evidence="2">Cflorida</strain>
    </source>
</reference>
<keyword evidence="3" id="KW-1185">Reference proteome</keyword>
<dbReference type="EMBL" id="PEDP01000193">
    <property type="protein sequence ID" value="POS87099.1"/>
    <property type="molecule type" value="Genomic_DNA"/>
</dbReference>
<dbReference type="InterPro" id="IPR035213">
    <property type="entry name" value="DUF5321"/>
</dbReference>
<gene>
    <name evidence="2" type="ORF">EPUL_001306</name>
</gene>
<dbReference type="Proteomes" id="UP000237438">
    <property type="component" value="Unassembled WGS sequence"/>
</dbReference>
<proteinExistence type="predicted"/>
<name>A0A2S4PYH3_9PEZI</name>
<organism evidence="2 3">
    <name type="scientific">Erysiphe pulchra</name>
    <dbReference type="NCBI Taxonomy" id="225359"/>
    <lineage>
        <taxon>Eukaryota</taxon>
        <taxon>Fungi</taxon>
        <taxon>Dikarya</taxon>
        <taxon>Ascomycota</taxon>
        <taxon>Pezizomycotina</taxon>
        <taxon>Leotiomycetes</taxon>
        <taxon>Erysiphales</taxon>
        <taxon>Erysiphaceae</taxon>
        <taxon>Erysiphe</taxon>
    </lineage>
</organism>
<dbReference type="Pfam" id="PF17254">
    <property type="entry name" value="DUF5321"/>
    <property type="match status" value="1"/>
</dbReference>
<sequence length="121" mass="13765">MLLLIGSNSIQMISIEKSYAAFTRKSEARIGLLEEVIKKIKNGEKVDVEKILGTGNKEKEKEWHDVLKNIEDDDPVWIESSKQLPLSREDSQHRRNSVKGSNDSSNTQAKIEKIRVPPGFF</sequence>
<evidence type="ECO:0000313" key="3">
    <source>
        <dbReference type="Proteomes" id="UP000237438"/>
    </source>
</evidence>
<evidence type="ECO:0000313" key="2">
    <source>
        <dbReference type="EMBL" id="POS87099.1"/>
    </source>
</evidence>
<comment type="caution">
    <text evidence="2">The sequence shown here is derived from an EMBL/GenBank/DDBJ whole genome shotgun (WGS) entry which is preliminary data.</text>
</comment>
<evidence type="ECO:0000256" key="1">
    <source>
        <dbReference type="SAM" id="MobiDB-lite"/>
    </source>
</evidence>
<accession>A0A2S4PYH3</accession>
<dbReference type="AlphaFoldDB" id="A0A2S4PYH3"/>